<dbReference type="Proteomes" id="UP001642540">
    <property type="component" value="Unassembled WGS sequence"/>
</dbReference>
<sequence>MSAVVKRTCRLAAIKDNLKILSAEEVFRWQRQNLHLKHYEFIYITKEEVSHARETLEERYSSANRIPGL</sequence>
<evidence type="ECO:0000313" key="1">
    <source>
        <dbReference type="EMBL" id="CAL8069023.1"/>
    </source>
</evidence>
<proteinExistence type="predicted"/>
<comment type="caution">
    <text evidence="1">The sequence shown here is derived from an EMBL/GenBank/DDBJ whole genome shotgun (WGS) entry which is preliminary data.</text>
</comment>
<organism evidence="1 2">
    <name type="scientific">Orchesella dallaii</name>
    <dbReference type="NCBI Taxonomy" id="48710"/>
    <lineage>
        <taxon>Eukaryota</taxon>
        <taxon>Metazoa</taxon>
        <taxon>Ecdysozoa</taxon>
        <taxon>Arthropoda</taxon>
        <taxon>Hexapoda</taxon>
        <taxon>Collembola</taxon>
        <taxon>Entomobryomorpha</taxon>
        <taxon>Entomobryoidea</taxon>
        <taxon>Orchesellidae</taxon>
        <taxon>Orchesellinae</taxon>
        <taxon>Orchesella</taxon>
    </lineage>
</organism>
<accession>A0ABP1PN06</accession>
<dbReference type="EMBL" id="CAXLJM020000003">
    <property type="protein sequence ID" value="CAL8069023.1"/>
    <property type="molecule type" value="Genomic_DNA"/>
</dbReference>
<name>A0ABP1PN06_9HEXA</name>
<protein>
    <submittedName>
        <fullName evidence="1">Uncharacterized protein</fullName>
    </submittedName>
</protein>
<keyword evidence="2" id="KW-1185">Reference proteome</keyword>
<evidence type="ECO:0000313" key="2">
    <source>
        <dbReference type="Proteomes" id="UP001642540"/>
    </source>
</evidence>
<feature type="non-terminal residue" evidence="1">
    <location>
        <position position="69"/>
    </location>
</feature>
<reference evidence="1 2" key="1">
    <citation type="submission" date="2024-08" db="EMBL/GenBank/DDBJ databases">
        <authorList>
            <person name="Cucini C."/>
            <person name="Frati F."/>
        </authorList>
    </citation>
    <scope>NUCLEOTIDE SEQUENCE [LARGE SCALE GENOMIC DNA]</scope>
</reference>
<gene>
    <name evidence="1" type="ORF">ODALV1_LOCUS577</name>
</gene>